<feature type="compositionally biased region" description="Low complexity" evidence="1">
    <location>
        <begin position="148"/>
        <end position="158"/>
    </location>
</feature>
<dbReference type="RefSeq" id="WP_068881505.1">
    <property type="nucleotide sequence ID" value="NZ_LNTU01000012.1"/>
</dbReference>
<dbReference type="OrthoDB" id="9804158at2"/>
<feature type="compositionally biased region" description="Basic and acidic residues" evidence="1">
    <location>
        <begin position="138"/>
        <end position="147"/>
    </location>
</feature>
<dbReference type="InterPro" id="IPR009273">
    <property type="entry name" value="DUF930"/>
</dbReference>
<protein>
    <recommendedName>
        <fullName evidence="4">DUF930 domain-containing protein</fullName>
    </recommendedName>
</protein>
<comment type="caution">
    <text evidence="2">The sequence shown here is derived from an EMBL/GenBank/DDBJ whole genome shotgun (WGS) entry which is preliminary data.</text>
</comment>
<feature type="region of interest" description="Disordered" evidence="1">
    <location>
        <begin position="55"/>
        <end position="191"/>
    </location>
</feature>
<feature type="compositionally biased region" description="Pro residues" evidence="1">
    <location>
        <begin position="61"/>
        <end position="76"/>
    </location>
</feature>
<name>A0A135HVU2_9HYPH</name>
<dbReference type="Pfam" id="PF06059">
    <property type="entry name" value="DUF930"/>
    <property type="match status" value="1"/>
</dbReference>
<accession>A0A135HVU2</accession>
<gene>
    <name evidence="2" type="ORF">ATN84_07955</name>
</gene>
<reference evidence="2 3" key="1">
    <citation type="submission" date="2015-11" db="EMBL/GenBank/DDBJ databases">
        <title>Draft genome sequence of Paramesorhizobium deserti A-3-E, a strain highly resistant to diverse beta-lactam antibiotics.</title>
        <authorList>
            <person name="Lv R."/>
            <person name="Yang X."/>
            <person name="Fang N."/>
            <person name="Guo J."/>
            <person name="Luo X."/>
            <person name="Peng F."/>
            <person name="Yang R."/>
            <person name="Cui Y."/>
            <person name="Fang C."/>
            <person name="Song Y."/>
        </authorList>
    </citation>
    <scope>NUCLEOTIDE SEQUENCE [LARGE SCALE GENOMIC DNA]</scope>
    <source>
        <strain evidence="2 3">A-3-E</strain>
    </source>
</reference>
<evidence type="ECO:0000313" key="2">
    <source>
        <dbReference type="EMBL" id="KXF77319.1"/>
    </source>
</evidence>
<feature type="compositionally biased region" description="Basic and acidic residues" evidence="1">
    <location>
        <begin position="77"/>
        <end position="86"/>
    </location>
</feature>
<sequence>MFHSTLAAMKDDIRDHRWMFGAALPVSLVLHSALAAFIIFDLSISLPQPKEEQAIAVDLVPPEPPEQAEAEPPPPAEEPKSEKPPEPEVETPPARNDAGRQASLPALRPVFQFGETDMGPREAPRGNSAEDGSAAPTARHDPDKQDLAEPQALAAAEPSNEGRQPRASETPAVEPADTAKAQESEEELQEATVLFSQRATGDPTSATAMDDVPRDVRAGRLCVTELREQLLHALPPYFPELLPSHRLEDGTVIEITRTAFRASRQWYNLSYRCAVDPDVTKVIAFAFQVGEPVPRSEWQRRGLPSE</sequence>
<evidence type="ECO:0000313" key="3">
    <source>
        <dbReference type="Proteomes" id="UP000070107"/>
    </source>
</evidence>
<dbReference type="Proteomes" id="UP000070107">
    <property type="component" value="Unassembled WGS sequence"/>
</dbReference>
<keyword evidence="3" id="KW-1185">Reference proteome</keyword>
<dbReference type="STRING" id="1494590.ATN84_07955"/>
<organism evidence="2 3">
    <name type="scientific">Paramesorhizobium deserti</name>
    <dbReference type="NCBI Taxonomy" id="1494590"/>
    <lineage>
        <taxon>Bacteria</taxon>
        <taxon>Pseudomonadati</taxon>
        <taxon>Pseudomonadota</taxon>
        <taxon>Alphaproteobacteria</taxon>
        <taxon>Hyphomicrobiales</taxon>
        <taxon>Phyllobacteriaceae</taxon>
        <taxon>Paramesorhizobium</taxon>
    </lineage>
</organism>
<dbReference type="AlphaFoldDB" id="A0A135HVU2"/>
<dbReference type="EMBL" id="LNTU01000012">
    <property type="protein sequence ID" value="KXF77319.1"/>
    <property type="molecule type" value="Genomic_DNA"/>
</dbReference>
<evidence type="ECO:0000256" key="1">
    <source>
        <dbReference type="SAM" id="MobiDB-lite"/>
    </source>
</evidence>
<proteinExistence type="predicted"/>
<evidence type="ECO:0008006" key="4">
    <source>
        <dbReference type="Google" id="ProtNLM"/>
    </source>
</evidence>